<protein>
    <submittedName>
        <fullName evidence="4">Nucleotide-binding, alpha-beta plait</fullName>
    </submittedName>
</protein>
<dbReference type="EMBL" id="AZNH01000009">
    <property type="protein sequence ID" value="KID89024.1"/>
    <property type="molecule type" value="Genomic_DNA"/>
</dbReference>
<reference evidence="4 5" key="1">
    <citation type="journal article" date="2014" name="Proc. Natl. Acad. Sci. U.S.A.">
        <title>Trajectory and genomic determinants of fungal-pathogen speciation and host adaptation.</title>
        <authorList>
            <person name="Hu X."/>
            <person name="Xiao G."/>
            <person name="Zheng P."/>
            <person name="Shang Y."/>
            <person name="Su Y."/>
            <person name="Zhang X."/>
            <person name="Liu X."/>
            <person name="Zhan S."/>
            <person name="St Leger R.J."/>
            <person name="Wang C."/>
        </authorList>
    </citation>
    <scope>NUCLEOTIDE SEQUENCE [LARGE SCALE GENOMIC DNA]</scope>
    <source>
        <strain evidence="4 5">ARSEF 977</strain>
    </source>
</reference>
<feature type="region of interest" description="Disordered" evidence="2">
    <location>
        <begin position="641"/>
        <end position="672"/>
    </location>
</feature>
<evidence type="ECO:0000313" key="4">
    <source>
        <dbReference type="EMBL" id="KID89024.1"/>
    </source>
</evidence>
<evidence type="ECO:0000313" key="5">
    <source>
        <dbReference type="Proteomes" id="UP000031192"/>
    </source>
</evidence>
<dbReference type="InterPro" id="IPR050907">
    <property type="entry name" value="SRSF"/>
</dbReference>
<feature type="region of interest" description="Disordered" evidence="2">
    <location>
        <begin position="507"/>
        <end position="533"/>
    </location>
</feature>
<dbReference type="InterPro" id="IPR012677">
    <property type="entry name" value="Nucleotide-bd_a/b_plait_sf"/>
</dbReference>
<dbReference type="Pfam" id="PF00076">
    <property type="entry name" value="RRM_1"/>
    <property type="match status" value="2"/>
</dbReference>
<accession>A0A0B4I7E0</accession>
<dbReference type="InterPro" id="IPR000504">
    <property type="entry name" value="RRM_dom"/>
</dbReference>
<gene>
    <name evidence="4" type="ORF">MGU_03709</name>
</gene>
<evidence type="ECO:0000256" key="1">
    <source>
        <dbReference type="PROSITE-ProRule" id="PRU00176"/>
    </source>
</evidence>
<dbReference type="SUPFAM" id="SSF54928">
    <property type="entry name" value="RNA-binding domain, RBD"/>
    <property type="match status" value="2"/>
</dbReference>
<name>A0A0B4I7E0_METGA</name>
<feature type="domain" description="RRM" evidence="3">
    <location>
        <begin position="135"/>
        <end position="213"/>
    </location>
</feature>
<dbReference type="Gene3D" id="3.30.70.330">
    <property type="match status" value="2"/>
</dbReference>
<comment type="caution">
    <text evidence="4">The sequence shown here is derived from an EMBL/GenBank/DDBJ whole genome shotgun (WGS) entry which is preliminary data.</text>
</comment>
<proteinExistence type="predicted"/>
<dbReference type="SMART" id="SM00360">
    <property type="entry name" value="RRM"/>
    <property type="match status" value="2"/>
</dbReference>
<dbReference type="HOGENOM" id="CLU_027727_0_0_1"/>
<dbReference type="AlphaFoldDB" id="A0A0B4I7E0"/>
<dbReference type="OrthoDB" id="410044at2759"/>
<dbReference type="PANTHER" id="PTHR23147">
    <property type="entry name" value="SERINE/ARGININE RICH SPLICING FACTOR"/>
    <property type="match status" value="1"/>
</dbReference>
<keyword evidence="1" id="KW-0694">RNA-binding</keyword>
<sequence>MAHHGSMAKVGNLDRGFRTVRKSSSDDHLTSPSPLRGGGVSNIHLALGPRYASARASPTPTIQNHRRKTASDDGTPKSTNSSAFLVGSSVEDDIFTEVSSETPAKEPMANNETQLQVFEAPPVKVDAQVIYPGTACMFVANLSQPYEDKVLEFEVTKAFSQFGEVWVKIKRDNFHMPFAFCQFTNDHDAQKAEKFGKGMKILGRACRTEMARAQSSFLVSKKSGMPTTIAEATTLLSQLGEVAKAEFADEGIQRSLGVPPPVLVTYKMYDSRREPVRYFAQNQTYLVIANNPKRHNEIVPSASKWDGGDALMQRYDKDRRSAYVGNLPSDMTEDALRALASSSGEVLGIQVYKREIPGKPGQTNCFAFVEFARPDGADDLITTMNSTEIDGKSIRVERKHSRTFETPRREAGHRSCWSTLPRRRTPSSFTLAQTANIDDNSSPMKFTESQHRSTAYNKSFSYGQRRPRQTIFNSDTSVGKAMSSLNLEQASAKVNDTAQDVQLSGRQHRVGASESPTKKSVEFELPNENRSGNCPATPTITTANGDQHVAGPVMSDNDSGAQAAVNTVPAHQHPISPGVMMPPSFGWTPFYQPFPQGYQYMAGPFTPHQSGNEGIVPSYMTPQYPAHPMFYNNMMMPTPPMMAPPPTPTGQFRGSDHHKGHGRGSNEQNSSQ</sequence>
<dbReference type="Proteomes" id="UP000031192">
    <property type="component" value="Unassembled WGS sequence"/>
</dbReference>
<evidence type="ECO:0000259" key="3">
    <source>
        <dbReference type="PROSITE" id="PS50102"/>
    </source>
</evidence>
<organism evidence="4 5">
    <name type="scientific">Metarhizium guizhouense (strain ARSEF 977)</name>
    <dbReference type="NCBI Taxonomy" id="1276136"/>
    <lineage>
        <taxon>Eukaryota</taxon>
        <taxon>Fungi</taxon>
        <taxon>Dikarya</taxon>
        <taxon>Ascomycota</taxon>
        <taxon>Pezizomycotina</taxon>
        <taxon>Sordariomycetes</taxon>
        <taxon>Hypocreomycetidae</taxon>
        <taxon>Hypocreales</taxon>
        <taxon>Clavicipitaceae</taxon>
        <taxon>Metarhizium</taxon>
    </lineage>
</organism>
<dbReference type="PROSITE" id="PS50102">
    <property type="entry name" value="RRM"/>
    <property type="match status" value="2"/>
</dbReference>
<feature type="region of interest" description="Disordered" evidence="2">
    <location>
        <begin position="21"/>
        <end position="83"/>
    </location>
</feature>
<dbReference type="InterPro" id="IPR035979">
    <property type="entry name" value="RBD_domain_sf"/>
</dbReference>
<evidence type="ECO:0000256" key="2">
    <source>
        <dbReference type="SAM" id="MobiDB-lite"/>
    </source>
</evidence>
<dbReference type="GO" id="GO:0003723">
    <property type="term" value="F:RNA binding"/>
    <property type="evidence" value="ECO:0007669"/>
    <property type="project" value="UniProtKB-UniRule"/>
</dbReference>
<feature type="domain" description="RRM" evidence="3">
    <location>
        <begin position="320"/>
        <end position="401"/>
    </location>
</feature>
<keyword evidence="5" id="KW-1185">Reference proteome</keyword>